<feature type="transmembrane region" description="Helical" evidence="8">
    <location>
        <begin position="348"/>
        <end position="372"/>
    </location>
</feature>
<evidence type="ECO:0000256" key="5">
    <source>
        <dbReference type="ARBA" id="ARBA00022692"/>
    </source>
</evidence>
<gene>
    <name evidence="9" type="ORF">I7X13_18540</name>
</gene>
<keyword evidence="7 8" id="KW-0472">Membrane</keyword>
<feature type="transmembrane region" description="Helical" evidence="8">
    <location>
        <begin position="79"/>
        <end position="104"/>
    </location>
</feature>
<comment type="subcellular location">
    <subcellularLocation>
        <location evidence="1">Cell membrane</location>
        <topology evidence="1">Multi-pass membrane protein</topology>
    </subcellularLocation>
</comment>
<feature type="transmembrane region" description="Helical" evidence="8">
    <location>
        <begin position="177"/>
        <end position="204"/>
    </location>
</feature>
<keyword evidence="4" id="KW-0808">Transferase</keyword>
<evidence type="ECO:0000256" key="2">
    <source>
        <dbReference type="ARBA" id="ARBA00022475"/>
    </source>
</evidence>
<evidence type="ECO:0008006" key="11">
    <source>
        <dbReference type="Google" id="ProtNLM"/>
    </source>
</evidence>
<feature type="transmembrane region" description="Helical" evidence="8">
    <location>
        <begin position="211"/>
        <end position="230"/>
    </location>
</feature>
<sequence>MEKSQVPGWVWAVLVGAHVLTLGWVLHQGRWSFVDTGRYIQAAENLWRHGQLYARPWPGIAPSGQAVQEFTIRPAGYPLIILGLGGAGGWPVMLLVVQNVLSLLNLGLVLRWWARWAYPNLRDWALALAAVLTFPAQFIYASAVMSEMLLQTAVLSIAVTAIAFIHSPRLRYCAGGAVAVIVAFLLKPVFYPLAFVAVMLAIVVGWRYRRPAVTVIGVLPVLVVGLYMLWNQQRTGYFHFSSIAEINLLQYNAAGVLRQIAGPEVEEKWVTQVIDQANTKPDFATRQHFIQVQAAAMLTEHIGLYARQHVQGMVALFLDPGRFDLSQLLGWAPPVGGGLLTQARQGRLWQAVIGLPWGQLGLLGLVLLANVARLGFAVRGFRRLQYGNTACHNGRWVAVGLLLYVAALTGPLGAARFLVPVWPLLLALALAGLNWPPQIPLKQEG</sequence>
<evidence type="ECO:0000313" key="10">
    <source>
        <dbReference type="Proteomes" id="UP000625631"/>
    </source>
</evidence>
<feature type="transmembrane region" description="Helical" evidence="8">
    <location>
        <begin position="148"/>
        <end position="165"/>
    </location>
</feature>
<protein>
    <recommendedName>
        <fullName evidence="11">Glycosyltransferase RgtA/B/C/D-like domain-containing protein</fullName>
    </recommendedName>
</protein>
<keyword evidence="2" id="KW-1003">Cell membrane</keyword>
<evidence type="ECO:0000256" key="1">
    <source>
        <dbReference type="ARBA" id="ARBA00004651"/>
    </source>
</evidence>
<evidence type="ECO:0000256" key="3">
    <source>
        <dbReference type="ARBA" id="ARBA00022676"/>
    </source>
</evidence>
<dbReference type="PANTHER" id="PTHR33908">
    <property type="entry name" value="MANNOSYLTRANSFERASE YKCB-RELATED"/>
    <property type="match status" value="1"/>
</dbReference>
<organism evidence="9 10">
    <name type="scientific">Hymenobacter negativus</name>
    <dbReference type="NCBI Taxonomy" id="2795026"/>
    <lineage>
        <taxon>Bacteria</taxon>
        <taxon>Pseudomonadati</taxon>
        <taxon>Bacteroidota</taxon>
        <taxon>Cytophagia</taxon>
        <taxon>Cytophagales</taxon>
        <taxon>Hymenobacteraceae</taxon>
        <taxon>Hymenobacter</taxon>
    </lineage>
</organism>
<feature type="transmembrane region" description="Helical" evidence="8">
    <location>
        <begin position="124"/>
        <end position="141"/>
    </location>
</feature>
<dbReference type="PANTHER" id="PTHR33908:SF11">
    <property type="entry name" value="MEMBRANE PROTEIN"/>
    <property type="match status" value="1"/>
</dbReference>
<evidence type="ECO:0000256" key="4">
    <source>
        <dbReference type="ARBA" id="ARBA00022679"/>
    </source>
</evidence>
<reference evidence="9 10" key="1">
    <citation type="submission" date="2020-12" db="EMBL/GenBank/DDBJ databases">
        <title>Hymenobacter sp.</title>
        <authorList>
            <person name="Kim M.K."/>
        </authorList>
    </citation>
    <scope>NUCLEOTIDE SEQUENCE [LARGE SCALE GENOMIC DNA]</scope>
    <source>
        <strain evidence="9 10">BT442</strain>
    </source>
</reference>
<keyword evidence="6 8" id="KW-1133">Transmembrane helix</keyword>
<dbReference type="Proteomes" id="UP000625631">
    <property type="component" value="Unassembled WGS sequence"/>
</dbReference>
<proteinExistence type="predicted"/>
<evidence type="ECO:0000256" key="7">
    <source>
        <dbReference type="ARBA" id="ARBA00023136"/>
    </source>
</evidence>
<name>A0ABS0QCX6_9BACT</name>
<evidence type="ECO:0000256" key="8">
    <source>
        <dbReference type="SAM" id="Phobius"/>
    </source>
</evidence>
<keyword evidence="5 8" id="KW-0812">Transmembrane</keyword>
<keyword evidence="3" id="KW-0328">Glycosyltransferase</keyword>
<dbReference type="RefSeq" id="WP_198076630.1">
    <property type="nucleotide sequence ID" value="NZ_JAEDAE010000011.1"/>
</dbReference>
<evidence type="ECO:0000313" key="9">
    <source>
        <dbReference type="EMBL" id="MBH8560066.1"/>
    </source>
</evidence>
<feature type="transmembrane region" description="Helical" evidence="8">
    <location>
        <begin position="6"/>
        <end position="26"/>
    </location>
</feature>
<feature type="transmembrane region" description="Helical" evidence="8">
    <location>
        <begin position="393"/>
        <end position="411"/>
    </location>
</feature>
<evidence type="ECO:0000256" key="6">
    <source>
        <dbReference type="ARBA" id="ARBA00022989"/>
    </source>
</evidence>
<comment type="caution">
    <text evidence="9">The sequence shown here is derived from an EMBL/GenBank/DDBJ whole genome shotgun (WGS) entry which is preliminary data.</text>
</comment>
<dbReference type="InterPro" id="IPR050297">
    <property type="entry name" value="LipidA_mod_glycosyltrf_83"/>
</dbReference>
<dbReference type="EMBL" id="JAEDAE010000011">
    <property type="protein sequence ID" value="MBH8560066.1"/>
    <property type="molecule type" value="Genomic_DNA"/>
</dbReference>
<keyword evidence="10" id="KW-1185">Reference proteome</keyword>
<accession>A0ABS0QCX6</accession>